<keyword evidence="1" id="KW-0812">Transmembrane</keyword>
<keyword evidence="1" id="KW-0472">Membrane</keyword>
<name>A0A8J8P768_HALGN</name>
<gene>
    <name evidence="2" type="ORF">FGO68_gene13310</name>
</gene>
<organism evidence="2 3">
    <name type="scientific">Halteria grandinella</name>
    <dbReference type="NCBI Taxonomy" id="5974"/>
    <lineage>
        <taxon>Eukaryota</taxon>
        <taxon>Sar</taxon>
        <taxon>Alveolata</taxon>
        <taxon>Ciliophora</taxon>
        <taxon>Intramacronucleata</taxon>
        <taxon>Spirotrichea</taxon>
        <taxon>Stichotrichia</taxon>
        <taxon>Sporadotrichida</taxon>
        <taxon>Halteriidae</taxon>
        <taxon>Halteria</taxon>
    </lineage>
</organism>
<feature type="transmembrane region" description="Helical" evidence="1">
    <location>
        <begin position="115"/>
        <end position="136"/>
    </location>
</feature>
<keyword evidence="3" id="KW-1185">Reference proteome</keyword>
<dbReference type="Proteomes" id="UP000785679">
    <property type="component" value="Unassembled WGS sequence"/>
</dbReference>
<proteinExistence type="predicted"/>
<accession>A0A8J8P768</accession>
<sequence>MLSLVPVYAPGLAQPLQSLLLSLIQLDLLMTDQWLPQLCYNEEELVEWDAPLSECFEIGGYQSKQTIINAGSVLVYAIVMANAFIVLGVLKGLRKRSRVLQRMHEKLDGQMKWNTVIRFIMQQYSALILAASINMYQEFNSTDPNGFISSSIISWISLASLVPIFVVFARILRQNPISDRCSTLTEGLNTSNWVGKHWKIAFLVRQFSMISILVFLRDHPSLQLVSLHTSQLFLQSLILLYNPLQNNLENRMCLFNECMVSLYLYFLQVLCLLNDEDTSGVALGWCLLCTLLLSIFVNLAKTFYLIVIELMRKRAGRVKIYHQTMDSKAKQDVTRDCSQGEIQVPQASMSEIDAQQAPKQGIIRPNIKERGELQARDEGSKENQLVMLQQRLQISRNNQKQLLQKEIARLV</sequence>
<protein>
    <submittedName>
        <fullName evidence="2">Uncharacterized protein</fullName>
    </submittedName>
</protein>
<feature type="transmembrane region" description="Helical" evidence="1">
    <location>
        <begin position="148"/>
        <end position="172"/>
    </location>
</feature>
<evidence type="ECO:0000256" key="1">
    <source>
        <dbReference type="SAM" id="Phobius"/>
    </source>
</evidence>
<feature type="transmembrane region" description="Helical" evidence="1">
    <location>
        <begin position="73"/>
        <end position="94"/>
    </location>
</feature>
<dbReference type="AlphaFoldDB" id="A0A8J8P768"/>
<feature type="transmembrane region" description="Helical" evidence="1">
    <location>
        <begin position="253"/>
        <end position="270"/>
    </location>
</feature>
<evidence type="ECO:0000313" key="3">
    <source>
        <dbReference type="Proteomes" id="UP000785679"/>
    </source>
</evidence>
<comment type="caution">
    <text evidence="2">The sequence shown here is derived from an EMBL/GenBank/DDBJ whole genome shotgun (WGS) entry which is preliminary data.</text>
</comment>
<reference evidence="2" key="1">
    <citation type="submission" date="2019-06" db="EMBL/GenBank/DDBJ databases">
        <authorList>
            <person name="Zheng W."/>
        </authorList>
    </citation>
    <scope>NUCLEOTIDE SEQUENCE</scope>
    <source>
        <strain evidence="2">QDHG01</strain>
    </source>
</reference>
<keyword evidence="1" id="KW-1133">Transmembrane helix</keyword>
<feature type="transmembrane region" description="Helical" evidence="1">
    <location>
        <begin position="282"/>
        <end position="307"/>
    </location>
</feature>
<evidence type="ECO:0000313" key="2">
    <source>
        <dbReference type="EMBL" id="TNV86771.1"/>
    </source>
</evidence>
<dbReference type="EMBL" id="RRYP01000841">
    <property type="protein sequence ID" value="TNV86771.1"/>
    <property type="molecule type" value="Genomic_DNA"/>
</dbReference>